<keyword evidence="4" id="KW-1185">Reference proteome</keyword>
<feature type="compositionally biased region" description="Pro residues" evidence="1">
    <location>
        <begin position="277"/>
        <end position="291"/>
    </location>
</feature>
<sequence>MTLTRLPLRAGLLAGLIAASGIAGAQPAPQPPEPTAPVFPMTDAAPRPMGAPRAQGALPAPLPEARPGPMAAPLPEPRPMPVAGPLGIQPMAQASVSGTLARWLINPNGEADGLLLQDGTQISFPPHLSAELTAMVRPGERIDVTGLRATDGAPIQAQQIGARGRMVVDQPPAPGAVPPAPRPMGALAAMNAGGRIVRVLATGRGDVNGVLLEDGTIVRFPPHVGRMISGLLQPGAPLYAQGWGTRGPLGAALEATRLGASPQALQDVLSGSVDMPAPRPGPVPGPQRRPV</sequence>
<feature type="region of interest" description="Disordered" evidence="1">
    <location>
        <begin position="25"/>
        <end position="70"/>
    </location>
</feature>
<feature type="compositionally biased region" description="Pro residues" evidence="1">
    <location>
        <begin position="60"/>
        <end position="70"/>
    </location>
</feature>
<feature type="signal peptide" evidence="2">
    <location>
        <begin position="1"/>
        <end position="25"/>
    </location>
</feature>
<dbReference type="Proteomes" id="UP000255265">
    <property type="component" value="Unassembled WGS sequence"/>
</dbReference>
<gene>
    <name evidence="3" type="ORF">DFR41_105213</name>
</gene>
<evidence type="ECO:0000256" key="1">
    <source>
        <dbReference type="SAM" id="MobiDB-lite"/>
    </source>
</evidence>
<comment type="caution">
    <text evidence="3">The sequence shown here is derived from an EMBL/GenBank/DDBJ whole genome shotgun (WGS) entry which is preliminary data.</text>
</comment>
<feature type="chain" id="PRO_5016704026" description="Secreted protein" evidence="2">
    <location>
        <begin position="26"/>
        <end position="291"/>
    </location>
</feature>
<protein>
    <recommendedName>
        <fullName evidence="5">Secreted protein</fullName>
    </recommendedName>
</protein>
<dbReference type="AlphaFoldDB" id="A0A370FHT8"/>
<dbReference type="STRING" id="433924.NS331_09715"/>
<evidence type="ECO:0008006" key="5">
    <source>
        <dbReference type="Google" id="ProtNLM"/>
    </source>
</evidence>
<proteinExistence type="predicted"/>
<organism evidence="3 4">
    <name type="scientific">Pseudacidovorax intermedius</name>
    <dbReference type="NCBI Taxonomy" id="433924"/>
    <lineage>
        <taxon>Bacteria</taxon>
        <taxon>Pseudomonadati</taxon>
        <taxon>Pseudomonadota</taxon>
        <taxon>Betaproteobacteria</taxon>
        <taxon>Burkholderiales</taxon>
        <taxon>Comamonadaceae</taxon>
        <taxon>Pseudacidovorax</taxon>
    </lineage>
</organism>
<dbReference type="RefSeq" id="WP_211322595.1">
    <property type="nucleotide sequence ID" value="NZ_QQAV01000005.1"/>
</dbReference>
<keyword evidence="2" id="KW-0732">Signal</keyword>
<name>A0A370FHT8_9BURK</name>
<reference evidence="3 4" key="1">
    <citation type="submission" date="2018-07" db="EMBL/GenBank/DDBJ databases">
        <title>Genomic Encyclopedia of Type Strains, Phase IV (KMG-IV): sequencing the most valuable type-strain genomes for metagenomic binning, comparative biology and taxonomic classification.</title>
        <authorList>
            <person name="Goeker M."/>
        </authorList>
    </citation>
    <scope>NUCLEOTIDE SEQUENCE [LARGE SCALE GENOMIC DNA]</scope>
    <source>
        <strain evidence="3 4">DSM 21352</strain>
    </source>
</reference>
<evidence type="ECO:0000313" key="3">
    <source>
        <dbReference type="EMBL" id="RDI24298.1"/>
    </source>
</evidence>
<dbReference type="EMBL" id="QQAV01000005">
    <property type="protein sequence ID" value="RDI24298.1"/>
    <property type="molecule type" value="Genomic_DNA"/>
</dbReference>
<evidence type="ECO:0000313" key="4">
    <source>
        <dbReference type="Proteomes" id="UP000255265"/>
    </source>
</evidence>
<feature type="region of interest" description="Disordered" evidence="1">
    <location>
        <begin position="271"/>
        <end position="291"/>
    </location>
</feature>
<feature type="compositionally biased region" description="Pro residues" evidence="1">
    <location>
        <begin position="28"/>
        <end position="37"/>
    </location>
</feature>
<accession>A0A370FHT8</accession>
<evidence type="ECO:0000256" key="2">
    <source>
        <dbReference type="SAM" id="SignalP"/>
    </source>
</evidence>